<comment type="caution">
    <text evidence="2">The sequence shown here is derived from an EMBL/GenBank/DDBJ whole genome shotgun (WGS) entry which is preliminary data.</text>
</comment>
<sequence>MYKESIECKNLPTPLTDRLAVGGYGLCNCISAKVDTAEMKCFLPLHSSKNDVVVDADIVEVMEVPERPEGPLEIFNVTDTRAQLQWYPPRDAGGGTIIGYIIDARELDKIDIISVCKGTATETYCSNRCRKLLPTSVKLER</sequence>
<evidence type="ECO:0000259" key="1">
    <source>
        <dbReference type="PROSITE" id="PS50853"/>
    </source>
</evidence>
<evidence type="ECO:0000313" key="3">
    <source>
        <dbReference type="Proteomes" id="UP001234178"/>
    </source>
</evidence>
<name>A0ABR0B6B9_9CRUS</name>
<dbReference type="PROSITE" id="PS50853">
    <property type="entry name" value="FN3"/>
    <property type="match status" value="1"/>
</dbReference>
<gene>
    <name evidence="2" type="ORF">OUZ56_029108</name>
</gene>
<dbReference type="InterPro" id="IPR013783">
    <property type="entry name" value="Ig-like_fold"/>
</dbReference>
<accession>A0ABR0B6B9</accession>
<evidence type="ECO:0000313" key="2">
    <source>
        <dbReference type="EMBL" id="KAK4037067.1"/>
    </source>
</evidence>
<feature type="domain" description="Fibronectin type-III" evidence="1">
    <location>
        <begin position="68"/>
        <end position="141"/>
    </location>
</feature>
<dbReference type="SUPFAM" id="SSF49265">
    <property type="entry name" value="Fibronectin type III"/>
    <property type="match status" value="1"/>
</dbReference>
<dbReference type="EMBL" id="JAOYFB010000040">
    <property type="protein sequence ID" value="KAK4037067.1"/>
    <property type="molecule type" value="Genomic_DNA"/>
</dbReference>
<proteinExistence type="predicted"/>
<dbReference type="Proteomes" id="UP001234178">
    <property type="component" value="Unassembled WGS sequence"/>
</dbReference>
<reference evidence="2 3" key="1">
    <citation type="journal article" date="2023" name="Nucleic Acids Res.">
        <title>The hologenome of Daphnia magna reveals possible DNA methylation and microbiome-mediated evolution of the host genome.</title>
        <authorList>
            <person name="Chaturvedi A."/>
            <person name="Li X."/>
            <person name="Dhandapani V."/>
            <person name="Marshall H."/>
            <person name="Kissane S."/>
            <person name="Cuenca-Cambronero M."/>
            <person name="Asole G."/>
            <person name="Calvet F."/>
            <person name="Ruiz-Romero M."/>
            <person name="Marangio P."/>
            <person name="Guigo R."/>
            <person name="Rago D."/>
            <person name="Mirbahai L."/>
            <person name="Eastwood N."/>
            <person name="Colbourne J.K."/>
            <person name="Zhou J."/>
            <person name="Mallon E."/>
            <person name="Orsini L."/>
        </authorList>
    </citation>
    <scope>NUCLEOTIDE SEQUENCE [LARGE SCALE GENOMIC DNA]</scope>
    <source>
        <strain evidence="2">LRV0_1</strain>
    </source>
</reference>
<dbReference type="InterPro" id="IPR036116">
    <property type="entry name" value="FN3_sf"/>
</dbReference>
<protein>
    <recommendedName>
        <fullName evidence="1">Fibronectin type-III domain-containing protein</fullName>
    </recommendedName>
</protein>
<keyword evidence="3" id="KW-1185">Reference proteome</keyword>
<dbReference type="InterPro" id="IPR003961">
    <property type="entry name" value="FN3_dom"/>
</dbReference>
<organism evidence="2 3">
    <name type="scientific">Daphnia magna</name>
    <dbReference type="NCBI Taxonomy" id="35525"/>
    <lineage>
        <taxon>Eukaryota</taxon>
        <taxon>Metazoa</taxon>
        <taxon>Ecdysozoa</taxon>
        <taxon>Arthropoda</taxon>
        <taxon>Crustacea</taxon>
        <taxon>Branchiopoda</taxon>
        <taxon>Diplostraca</taxon>
        <taxon>Cladocera</taxon>
        <taxon>Anomopoda</taxon>
        <taxon>Daphniidae</taxon>
        <taxon>Daphnia</taxon>
    </lineage>
</organism>
<dbReference type="Gene3D" id="2.60.40.10">
    <property type="entry name" value="Immunoglobulins"/>
    <property type="match status" value="1"/>
</dbReference>